<feature type="transmembrane region" description="Helical" evidence="4">
    <location>
        <begin position="6"/>
        <end position="26"/>
    </location>
</feature>
<proteinExistence type="predicted"/>
<dbReference type="SMART" id="SM00563">
    <property type="entry name" value="PlsC"/>
    <property type="match status" value="1"/>
</dbReference>
<feature type="domain" description="Phospholipid/glycerol acyltransferase" evidence="5">
    <location>
        <begin position="68"/>
        <end position="182"/>
    </location>
</feature>
<dbReference type="CDD" id="cd07989">
    <property type="entry name" value="LPLAT_AGPAT-like"/>
    <property type="match status" value="1"/>
</dbReference>
<dbReference type="GO" id="GO:0016746">
    <property type="term" value="F:acyltransferase activity"/>
    <property type="evidence" value="ECO:0007669"/>
    <property type="project" value="UniProtKB-KW"/>
</dbReference>
<gene>
    <name evidence="6" type="ORF">ACFODU_10220</name>
</gene>
<dbReference type="RefSeq" id="WP_336926596.1">
    <property type="nucleotide sequence ID" value="NZ_JBANRO010000008.1"/>
</dbReference>
<evidence type="ECO:0000256" key="4">
    <source>
        <dbReference type="SAM" id="Phobius"/>
    </source>
</evidence>
<dbReference type="EMBL" id="JBHRST010000016">
    <property type="protein sequence ID" value="MFC3098164.1"/>
    <property type="molecule type" value="Genomic_DNA"/>
</dbReference>
<dbReference type="Pfam" id="PF01553">
    <property type="entry name" value="Acyltransferase"/>
    <property type="match status" value="1"/>
</dbReference>
<keyword evidence="2" id="KW-0808">Transferase</keyword>
<keyword evidence="4" id="KW-1133">Transmembrane helix</keyword>
<dbReference type="SUPFAM" id="SSF69593">
    <property type="entry name" value="Glycerol-3-phosphate (1)-acyltransferase"/>
    <property type="match status" value="1"/>
</dbReference>
<keyword evidence="7" id="KW-1185">Reference proteome</keyword>
<evidence type="ECO:0000256" key="2">
    <source>
        <dbReference type="ARBA" id="ARBA00022679"/>
    </source>
</evidence>
<protein>
    <submittedName>
        <fullName evidence="6">Lysophospholipid acyltransferase family protein</fullName>
    </submittedName>
</protein>
<sequence length="231" mass="25567">MLIIRNILFYIAFYGGSVFFVLKAVLNLGNRARLRRACDAWGTWHRVCAERLLGIRVVVEGEMVEGAALYVMKHESFFEAIDMPHLFDFPAPFGKKELFAIPGWGRAAEVYGGIEVARDEGAKTLRKMLKQARERIAEGRPMVLFPEGTRVPHGTRPPLKSGFAALYKMLGVPVVPVAVNSGPLYHRRWKVPGTITYRIGQPIPAGLPREEAEALVVEAINALNAPAMDAG</sequence>
<dbReference type="InterPro" id="IPR002123">
    <property type="entry name" value="Plipid/glycerol_acylTrfase"/>
</dbReference>
<dbReference type="PANTHER" id="PTHR10434">
    <property type="entry name" value="1-ACYL-SN-GLYCEROL-3-PHOSPHATE ACYLTRANSFERASE"/>
    <property type="match status" value="1"/>
</dbReference>
<dbReference type="Proteomes" id="UP001595456">
    <property type="component" value="Unassembled WGS sequence"/>
</dbReference>
<comment type="caution">
    <text evidence="6">The sequence shown here is derived from an EMBL/GenBank/DDBJ whole genome shotgun (WGS) entry which is preliminary data.</text>
</comment>
<keyword evidence="4" id="KW-0472">Membrane</keyword>
<keyword evidence="3 6" id="KW-0012">Acyltransferase</keyword>
<evidence type="ECO:0000313" key="7">
    <source>
        <dbReference type="Proteomes" id="UP001595456"/>
    </source>
</evidence>
<reference evidence="7" key="1">
    <citation type="journal article" date="2019" name="Int. J. Syst. Evol. Microbiol.">
        <title>The Global Catalogue of Microorganisms (GCM) 10K type strain sequencing project: providing services to taxonomists for standard genome sequencing and annotation.</title>
        <authorList>
            <consortium name="The Broad Institute Genomics Platform"/>
            <consortium name="The Broad Institute Genome Sequencing Center for Infectious Disease"/>
            <person name="Wu L."/>
            <person name="Ma J."/>
        </authorList>
    </citation>
    <scope>NUCLEOTIDE SEQUENCE [LARGE SCALE GENOMIC DNA]</scope>
    <source>
        <strain evidence="7">KCTC 52607</strain>
    </source>
</reference>
<organism evidence="6 7">
    <name type="scientific">Alteraurantiacibacter palmitatis</name>
    <dbReference type="NCBI Taxonomy" id="2054628"/>
    <lineage>
        <taxon>Bacteria</taxon>
        <taxon>Pseudomonadati</taxon>
        <taxon>Pseudomonadota</taxon>
        <taxon>Alphaproteobacteria</taxon>
        <taxon>Sphingomonadales</taxon>
        <taxon>Erythrobacteraceae</taxon>
        <taxon>Alteraurantiacibacter</taxon>
    </lineage>
</organism>
<keyword evidence="4" id="KW-0812">Transmembrane</keyword>
<name>A0ABV7E5Y2_9SPHN</name>
<dbReference type="PANTHER" id="PTHR10434:SF11">
    <property type="entry name" value="1-ACYL-SN-GLYCEROL-3-PHOSPHATE ACYLTRANSFERASE"/>
    <property type="match status" value="1"/>
</dbReference>
<evidence type="ECO:0000256" key="3">
    <source>
        <dbReference type="ARBA" id="ARBA00023315"/>
    </source>
</evidence>
<evidence type="ECO:0000259" key="5">
    <source>
        <dbReference type="SMART" id="SM00563"/>
    </source>
</evidence>
<comment type="pathway">
    <text evidence="1">Lipid metabolism.</text>
</comment>
<evidence type="ECO:0000256" key="1">
    <source>
        <dbReference type="ARBA" id="ARBA00005189"/>
    </source>
</evidence>
<accession>A0ABV7E5Y2</accession>
<evidence type="ECO:0000313" key="6">
    <source>
        <dbReference type="EMBL" id="MFC3098164.1"/>
    </source>
</evidence>